<keyword evidence="5" id="KW-0812">Transmembrane</keyword>
<feature type="chain" id="PRO_5046790195" evidence="11">
    <location>
        <begin position="26"/>
        <end position="350"/>
    </location>
</feature>
<evidence type="ECO:0000256" key="8">
    <source>
        <dbReference type="ARBA" id="ARBA00023114"/>
    </source>
</evidence>
<evidence type="ECO:0000256" key="11">
    <source>
        <dbReference type="SAM" id="SignalP"/>
    </source>
</evidence>
<evidence type="ECO:0000256" key="10">
    <source>
        <dbReference type="ARBA" id="ARBA00023237"/>
    </source>
</evidence>
<evidence type="ECO:0000256" key="4">
    <source>
        <dbReference type="ARBA" id="ARBA00022452"/>
    </source>
</evidence>
<evidence type="ECO:0000313" key="14">
    <source>
        <dbReference type="Proteomes" id="UP001562065"/>
    </source>
</evidence>
<dbReference type="RefSeq" id="WP_369454519.1">
    <property type="nucleotide sequence ID" value="NZ_JBGCUO010000001.1"/>
</dbReference>
<dbReference type="PRINTS" id="PR00184">
    <property type="entry name" value="NEISSPPORIN"/>
</dbReference>
<dbReference type="CDD" id="cd00342">
    <property type="entry name" value="gram_neg_porins"/>
    <property type="match status" value="1"/>
</dbReference>
<proteinExistence type="predicted"/>
<keyword evidence="3" id="KW-0813">Transport</keyword>
<feature type="domain" description="Porin" evidence="12">
    <location>
        <begin position="12"/>
        <end position="318"/>
    </location>
</feature>
<keyword evidence="10" id="KW-0998">Cell outer membrane</keyword>
<gene>
    <name evidence="13" type="ORF">AB5I84_03795</name>
</gene>
<dbReference type="Proteomes" id="UP001562065">
    <property type="component" value="Unassembled WGS sequence"/>
</dbReference>
<evidence type="ECO:0000313" key="13">
    <source>
        <dbReference type="EMBL" id="MEY1661267.1"/>
    </source>
</evidence>
<evidence type="ECO:0000256" key="2">
    <source>
        <dbReference type="ARBA" id="ARBA00011233"/>
    </source>
</evidence>
<dbReference type="InterPro" id="IPR023614">
    <property type="entry name" value="Porin_dom_sf"/>
</dbReference>
<evidence type="ECO:0000256" key="6">
    <source>
        <dbReference type="ARBA" id="ARBA00022729"/>
    </source>
</evidence>
<keyword evidence="7" id="KW-0406">Ion transport</keyword>
<protein>
    <submittedName>
        <fullName evidence="13">Porin</fullName>
    </submittedName>
</protein>
<comment type="subunit">
    <text evidence="2">Homotrimer.</text>
</comment>
<reference evidence="13 14" key="1">
    <citation type="submission" date="2024-07" db="EMBL/GenBank/DDBJ databases">
        <authorList>
            <person name="Ren Q."/>
        </authorList>
    </citation>
    <scope>NUCLEOTIDE SEQUENCE [LARGE SCALE GENOMIC DNA]</scope>
    <source>
        <strain evidence="13 14">REN37</strain>
    </source>
</reference>
<dbReference type="Gene3D" id="2.40.160.10">
    <property type="entry name" value="Porin"/>
    <property type="match status" value="1"/>
</dbReference>
<evidence type="ECO:0000256" key="5">
    <source>
        <dbReference type="ARBA" id="ARBA00022692"/>
    </source>
</evidence>
<sequence length="350" mass="38440">MKNPVIQRTLLAAALAAAVPSLALANPAAPMFYGTLHLSVDVQDSDAPGDDTAVNASSNASFIGLRGNLQLQPQLKVIYQVEALVNLVQDTDFRVNRDTFLGATGDWGLVRIGRFDTPTKVLRSRIDLFNNQVGDARNVVHADGLDRRLNNSIHYRTPVWSGVTGNVQLSTNNADASNQPSGNRQDNDVFVYSVSIQHDTDHSYLAFSHDHDRDNREKAYRLAGYYDLGPARLTALYQRTEKTPDAGATGIAAFDTQAWGVGLRYKVAPKVALKTQYYQLLIDNPADDKVSQIAVGADYQYAPTLQFYANYAFTDNDGPIRRTPYNVARTSTTQAGEKPSGFTVGTVFRF</sequence>
<keyword evidence="9" id="KW-0472">Membrane</keyword>
<evidence type="ECO:0000256" key="9">
    <source>
        <dbReference type="ARBA" id="ARBA00023136"/>
    </source>
</evidence>
<dbReference type="EMBL" id="JBGCUO010000001">
    <property type="protein sequence ID" value="MEY1661267.1"/>
    <property type="molecule type" value="Genomic_DNA"/>
</dbReference>
<keyword evidence="4" id="KW-1134">Transmembrane beta strand</keyword>
<evidence type="ECO:0000259" key="12">
    <source>
        <dbReference type="Pfam" id="PF13609"/>
    </source>
</evidence>
<dbReference type="PANTHER" id="PTHR34501:SF9">
    <property type="entry name" value="MAJOR OUTER MEMBRANE PROTEIN P.IA"/>
    <property type="match status" value="1"/>
</dbReference>
<keyword evidence="6 11" id="KW-0732">Signal</keyword>
<comment type="subcellular location">
    <subcellularLocation>
        <location evidence="1">Cell outer membrane</location>
        <topology evidence="1">Multi-pass membrane protein</topology>
    </subcellularLocation>
</comment>
<dbReference type="Pfam" id="PF13609">
    <property type="entry name" value="Porin_4"/>
    <property type="match status" value="1"/>
</dbReference>
<dbReference type="InterPro" id="IPR002299">
    <property type="entry name" value="Porin_Neis"/>
</dbReference>
<dbReference type="InterPro" id="IPR033900">
    <property type="entry name" value="Gram_neg_porin_domain"/>
</dbReference>
<evidence type="ECO:0000256" key="3">
    <source>
        <dbReference type="ARBA" id="ARBA00022448"/>
    </source>
</evidence>
<comment type="caution">
    <text evidence="13">The sequence shown here is derived from an EMBL/GenBank/DDBJ whole genome shotgun (WGS) entry which is preliminary data.</text>
</comment>
<evidence type="ECO:0000256" key="1">
    <source>
        <dbReference type="ARBA" id="ARBA00004571"/>
    </source>
</evidence>
<dbReference type="InterPro" id="IPR050298">
    <property type="entry name" value="Gram-neg_bact_OMP"/>
</dbReference>
<name>A0ABV4AFF1_9GAMM</name>
<accession>A0ABV4AFF1</accession>
<keyword evidence="14" id="KW-1185">Reference proteome</keyword>
<feature type="signal peptide" evidence="11">
    <location>
        <begin position="1"/>
        <end position="25"/>
    </location>
</feature>
<keyword evidence="8" id="KW-0626">Porin</keyword>
<evidence type="ECO:0000256" key="7">
    <source>
        <dbReference type="ARBA" id="ARBA00023065"/>
    </source>
</evidence>
<dbReference type="SUPFAM" id="SSF56935">
    <property type="entry name" value="Porins"/>
    <property type="match status" value="1"/>
</dbReference>
<organism evidence="13 14">
    <name type="scientific">Isoalcanivorax beigongshangi</name>
    <dbReference type="NCBI Taxonomy" id="3238810"/>
    <lineage>
        <taxon>Bacteria</taxon>
        <taxon>Pseudomonadati</taxon>
        <taxon>Pseudomonadota</taxon>
        <taxon>Gammaproteobacteria</taxon>
        <taxon>Oceanospirillales</taxon>
        <taxon>Alcanivoracaceae</taxon>
        <taxon>Isoalcanivorax</taxon>
    </lineage>
</organism>
<dbReference type="PANTHER" id="PTHR34501">
    <property type="entry name" value="PROTEIN YDDL-RELATED"/>
    <property type="match status" value="1"/>
</dbReference>